<accession>H0FYC4</accession>
<evidence type="ECO:0000313" key="2">
    <source>
        <dbReference type="Proteomes" id="UP000004038"/>
    </source>
</evidence>
<dbReference type="AlphaFoldDB" id="H0FYC4"/>
<dbReference type="EMBL" id="AGVV01000016">
    <property type="protein sequence ID" value="EHK77978.1"/>
    <property type="molecule type" value="Genomic_DNA"/>
</dbReference>
<dbReference type="RefSeq" id="WP_003528441.1">
    <property type="nucleotide sequence ID" value="NZ_AGVV01000016.1"/>
</dbReference>
<organism evidence="1 2">
    <name type="scientific">Sinorhizobium meliloti CCNWSX0020</name>
    <dbReference type="NCBI Taxonomy" id="1107881"/>
    <lineage>
        <taxon>Bacteria</taxon>
        <taxon>Pseudomonadati</taxon>
        <taxon>Pseudomonadota</taxon>
        <taxon>Alphaproteobacteria</taxon>
        <taxon>Hyphomicrobiales</taxon>
        <taxon>Rhizobiaceae</taxon>
        <taxon>Sinorhizobium/Ensifer group</taxon>
        <taxon>Sinorhizobium</taxon>
    </lineage>
</organism>
<gene>
    <name evidence="1" type="ORF">SM0020_11010</name>
</gene>
<name>H0FYC4_RHIML</name>
<reference evidence="1 2" key="1">
    <citation type="journal article" date="2012" name="J. Bacteriol.">
        <title>Draft Genome Sequence of Sinorhizobium meliloti CCNWSX0020, a Nitrogen-Fixing Symbiont with Copper Tolerance Capability Isolated from Lead-Zinc Mine Tailings.</title>
        <authorList>
            <person name="Li Z."/>
            <person name="Ma Z."/>
            <person name="Hao X."/>
            <person name="Wei G."/>
        </authorList>
    </citation>
    <scope>NUCLEOTIDE SEQUENCE [LARGE SCALE GENOMIC DNA]</scope>
    <source>
        <strain evidence="1 2">CCNWSX0020</strain>
    </source>
</reference>
<dbReference type="Proteomes" id="UP000004038">
    <property type="component" value="Unassembled WGS sequence"/>
</dbReference>
<sequence>MDNQRYSLKREPDGTWTVFDVFSGEPAVLGPDRLSSQLSPEEAHEVVGLLNLLDALRRDILESPPTIH</sequence>
<protein>
    <submittedName>
        <fullName evidence="1">Uncharacterized protein</fullName>
    </submittedName>
</protein>
<evidence type="ECO:0000313" key="1">
    <source>
        <dbReference type="EMBL" id="EHK77978.1"/>
    </source>
</evidence>
<proteinExistence type="predicted"/>